<dbReference type="Gene3D" id="2.160.20.10">
    <property type="entry name" value="Single-stranded right-handed beta-helix, Pectin lyase-like"/>
    <property type="match status" value="1"/>
</dbReference>
<sequence>MTHRYRVRMSRVDVRPLSLLVLGWALGATGCDEHGAPPVTYDPPAVAPSIEVSSAAPASVGPGEVLSLEVSATVSRGTLSYAWTTTAGTVGTRASGNEALWTSPSCLPGDVTPSVTVTVTSDAGLSASHTFPITWTGPACTRAPCSFSLEEGRLALAADCTTDSTLFVPEGYGFDGAGHTVTAVDPPGGAFTGAVIRNRGGTARVHGVTVTTSGLKDQCQTGAAKLRGILLEGASGEVVDSEVSGLGKGTTSGCQEGFGIEVRNDDASRGPFRVDVLRNRVSAFQKVGILATGAVEVTLADNTVEGGGPVDHIARNGIQVSNGARARVTGNRVSGNAYTRADTTGTGLLVSGGAGAPLVTGLVVEGNTFTDNDIGIYLSQDAGEPPDASARARIAGNVLQHGSVSNPYQAAIADYYGTGSLITSNDLSGAGYDPATVPDGTFAVDVYTPHPASKLAFLTSAYGVAAGACSGKVTVQSQDKDGNLVPSVGTFSLTASGPAAPGVTFHAQPDCSGAALTTVDLSTAQAEAAFYFKSSQPGAVTVEVSGGSLTMASQVQAIQ</sequence>
<feature type="signal peptide" evidence="1">
    <location>
        <begin position="1"/>
        <end position="27"/>
    </location>
</feature>
<dbReference type="Proteomes" id="UP000256345">
    <property type="component" value="Unassembled WGS sequence"/>
</dbReference>
<evidence type="ECO:0000313" key="3">
    <source>
        <dbReference type="EMBL" id="REG31088.1"/>
    </source>
</evidence>
<dbReference type="PROSITE" id="PS51257">
    <property type="entry name" value="PROKAR_LIPOPROTEIN"/>
    <property type="match status" value="1"/>
</dbReference>
<evidence type="ECO:0000256" key="1">
    <source>
        <dbReference type="SAM" id="SignalP"/>
    </source>
</evidence>
<dbReference type="EMBL" id="QUMU01000006">
    <property type="protein sequence ID" value="REG31088.1"/>
    <property type="molecule type" value="Genomic_DNA"/>
</dbReference>
<dbReference type="InterPro" id="IPR012334">
    <property type="entry name" value="Pectin_lyas_fold"/>
</dbReference>
<feature type="domain" description="Right handed beta helix" evidence="2">
    <location>
        <begin position="228"/>
        <end position="390"/>
    </location>
</feature>
<evidence type="ECO:0000313" key="4">
    <source>
        <dbReference type="Proteomes" id="UP000256345"/>
    </source>
</evidence>
<feature type="chain" id="PRO_5045502582" evidence="1">
    <location>
        <begin position="28"/>
        <end position="559"/>
    </location>
</feature>
<dbReference type="SUPFAM" id="SSF51126">
    <property type="entry name" value="Pectin lyase-like"/>
    <property type="match status" value="1"/>
</dbReference>
<dbReference type="SMART" id="SM00710">
    <property type="entry name" value="PbH1"/>
    <property type="match status" value="7"/>
</dbReference>
<evidence type="ECO:0000259" key="2">
    <source>
        <dbReference type="Pfam" id="PF13229"/>
    </source>
</evidence>
<keyword evidence="1" id="KW-0732">Signal</keyword>
<comment type="caution">
    <text evidence="3">The sequence shown here is derived from an EMBL/GenBank/DDBJ whole genome shotgun (WGS) entry which is preliminary data.</text>
</comment>
<dbReference type="InterPro" id="IPR011050">
    <property type="entry name" value="Pectin_lyase_fold/virulence"/>
</dbReference>
<dbReference type="Pfam" id="PF13229">
    <property type="entry name" value="Beta_helix"/>
    <property type="match status" value="1"/>
</dbReference>
<keyword evidence="4" id="KW-1185">Reference proteome</keyword>
<gene>
    <name evidence="3" type="ORF">ATI61_106558</name>
</gene>
<accession>A0ABX9K103</accession>
<protein>
    <submittedName>
        <fullName evidence="3">Parallel beta helix pectate lyase-like protein</fullName>
    </submittedName>
</protein>
<dbReference type="InterPro" id="IPR006626">
    <property type="entry name" value="PbH1"/>
</dbReference>
<reference evidence="3 4" key="1">
    <citation type="submission" date="2018-08" db="EMBL/GenBank/DDBJ databases">
        <title>Genomic Encyclopedia of Archaeal and Bacterial Type Strains, Phase II (KMG-II): from individual species to whole genera.</title>
        <authorList>
            <person name="Goeker M."/>
        </authorList>
    </citation>
    <scope>NUCLEOTIDE SEQUENCE [LARGE SCALE GENOMIC DNA]</scope>
    <source>
        <strain evidence="3 4">DSM 2261</strain>
    </source>
</reference>
<organism evidence="3 4">
    <name type="scientific">Archangium gephyra</name>
    <dbReference type="NCBI Taxonomy" id="48"/>
    <lineage>
        <taxon>Bacteria</taxon>
        <taxon>Pseudomonadati</taxon>
        <taxon>Myxococcota</taxon>
        <taxon>Myxococcia</taxon>
        <taxon>Myxococcales</taxon>
        <taxon>Cystobacterineae</taxon>
        <taxon>Archangiaceae</taxon>
        <taxon>Archangium</taxon>
    </lineage>
</organism>
<dbReference type="InterPro" id="IPR039448">
    <property type="entry name" value="Beta_helix"/>
</dbReference>
<name>A0ABX9K103_9BACT</name>
<proteinExistence type="predicted"/>